<dbReference type="PROSITE" id="PS50011">
    <property type="entry name" value="PROTEIN_KINASE_DOM"/>
    <property type="match status" value="1"/>
</dbReference>
<dbReference type="Pfam" id="PF00069">
    <property type="entry name" value="Pkinase"/>
    <property type="match status" value="1"/>
</dbReference>
<dbReference type="GO" id="GO:0035556">
    <property type="term" value="P:intracellular signal transduction"/>
    <property type="evidence" value="ECO:0007669"/>
    <property type="project" value="TreeGrafter"/>
</dbReference>
<dbReference type="PROSITE" id="PS00108">
    <property type="entry name" value="PROTEIN_KINASE_ST"/>
    <property type="match status" value="1"/>
</dbReference>
<sequence>MCGPRGGLTAGPNPVPILSYENLRAQYTILRTIGQGGCAQVKLAHHRLTGAAVAVKVLLKEKHQAFPITSEVRIMKRMNHPNIISLFQVIETEQNIFLILELADGRELWDWIQQVGYLQEGIARKIFKQILHAMCYCHDRGIVHRDLKPDNIMVDARGKVKIIDFGLGALVSPGTKLSRFCGALRFGAPEFFLRQPYDGTKVDTWNLGVLLYFMVTGTLPFEGSTFEELGSKVLLGQYDVPSHLSQDLRNVIRSLLTVNPTQRPTLKDIMEHPWLRQGEVCSSSHCDKMSPSHLDPAIMAAMADMGFDPRDIRESLLHRLFNEPMATYGLLQCQAHQQGGFTRQTKAVQPGITPFPTPADPATFPGCQKRTTYTPALRAFLSLSPKTDSAEDSQQVEQRTRRSVTVPIIASCCLQKRTLTHAVVWDPREPQQSGTKDTIPGACRDWNRWARRIGTHLLRTFCCLPRKKKRVGPQREV</sequence>
<dbReference type="GeneID" id="100755333"/>
<reference evidence="13" key="1">
    <citation type="journal article" date="2011" name="Nat. Biotechnol.">
        <title>The genomic sequence of the Chinese hamster ovary (CHO)-K1 cell line.</title>
        <authorList>
            <person name="Xu X."/>
            <person name="Nagarajan H."/>
            <person name="Lewis N.E."/>
            <person name="Pan S."/>
            <person name="Cai Z."/>
            <person name="Liu X."/>
            <person name="Chen W."/>
            <person name="Xie M."/>
            <person name="Wang W."/>
            <person name="Hammond S."/>
            <person name="Andersen M.R."/>
            <person name="Neff N."/>
            <person name="Passarelli B."/>
            <person name="Koh W."/>
            <person name="Fan H.C."/>
            <person name="Wang J."/>
            <person name="Gui Y."/>
            <person name="Lee K.H."/>
            <person name="Betenbaugh M.J."/>
            <person name="Quake S.R."/>
            <person name="Famili I."/>
            <person name="Palsson B.O."/>
            <person name="Wang J."/>
        </authorList>
    </citation>
    <scope>NUCLEOTIDE SEQUENCE [LARGE SCALE GENOMIC DNA]</scope>
    <source>
        <strain evidence="13">CHO K1 cell line</strain>
    </source>
</reference>
<dbReference type="InParanoid" id="G3GWN1"/>
<keyword evidence="4" id="KW-0547">Nucleotide-binding</keyword>
<dbReference type="InterPro" id="IPR000719">
    <property type="entry name" value="Prot_kinase_dom"/>
</dbReference>
<reference evidence="14" key="3">
    <citation type="journal article" date="2018" name="Biotechnol. Bioeng.">
        <title>A reference genome of the Chinese hamster based on a hybrid assembly strategy.</title>
        <authorList>
            <person name="Rupp O."/>
            <person name="MacDonald M.L."/>
            <person name="Li S."/>
            <person name="Dhiman H."/>
            <person name="Polson S."/>
            <person name="Griep S."/>
            <person name="Heffner K."/>
            <person name="Hernandez I."/>
            <person name="Brinkrolf K."/>
            <person name="Jadhav V."/>
            <person name="Samoudi M."/>
            <person name="Hao H."/>
            <person name="Kingham B."/>
            <person name="Goesmann A."/>
            <person name="Betenbaugh M.J."/>
            <person name="Lewis N.E."/>
            <person name="Borth N."/>
            <person name="Lee K.H."/>
        </authorList>
    </citation>
    <scope>NUCLEOTIDE SEQUENCE [LARGE SCALE GENOMIC DNA]</scope>
    <source>
        <strain evidence="14">17A/GY</strain>
    </source>
</reference>
<evidence type="ECO:0000313" key="15">
    <source>
        <dbReference type="RefSeq" id="XP_027280194.1"/>
    </source>
</evidence>
<evidence type="ECO:0000256" key="2">
    <source>
        <dbReference type="ARBA" id="ARBA00022527"/>
    </source>
</evidence>
<gene>
    <name evidence="15" type="primary">LOC100755333</name>
    <name evidence="12" type="ORF">I79_002158</name>
</gene>
<dbReference type="Proteomes" id="UP000001075">
    <property type="component" value="Unassembled WGS sequence"/>
</dbReference>
<dbReference type="Gene3D" id="1.10.510.10">
    <property type="entry name" value="Transferase(Phosphotransferase) domain 1"/>
    <property type="match status" value="1"/>
</dbReference>
<dbReference type="PANTHER" id="PTHR24346">
    <property type="entry name" value="MAP/MICROTUBULE AFFINITY-REGULATING KINASE"/>
    <property type="match status" value="1"/>
</dbReference>
<evidence type="ECO:0000256" key="3">
    <source>
        <dbReference type="ARBA" id="ARBA00022679"/>
    </source>
</evidence>
<reference evidence="15" key="5">
    <citation type="submission" date="2025-04" db="UniProtKB">
        <authorList>
            <consortium name="RefSeq"/>
        </authorList>
    </citation>
    <scope>IDENTIFICATION</scope>
    <source>
        <strain evidence="15">17A/GY</strain>
        <tissue evidence="15">Liver</tissue>
    </source>
</reference>
<name>G3GWN1_CRIGR</name>
<evidence type="ECO:0000259" key="11">
    <source>
        <dbReference type="PROSITE" id="PS50011"/>
    </source>
</evidence>
<keyword evidence="3" id="KW-0808">Transferase</keyword>
<dbReference type="SMART" id="SM00220">
    <property type="entry name" value="S_TKc"/>
    <property type="match status" value="1"/>
</dbReference>
<dbReference type="CDD" id="cd14337">
    <property type="entry name" value="UBA_MARK_Par1"/>
    <property type="match status" value="1"/>
</dbReference>
<evidence type="ECO:0000256" key="6">
    <source>
        <dbReference type="ARBA" id="ARBA00022840"/>
    </source>
</evidence>
<dbReference type="EMBL" id="JH000052">
    <property type="protein sequence ID" value="EGV96341.1"/>
    <property type="molecule type" value="Genomic_DNA"/>
</dbReference>
<dbReference type="FunFam" id="1.10.510.10:FF:000592">
    <property type="entry name" value="CAMK family protein kinase"/>
    <property type="match status" value="1"/>
</dbReference>
<evidence type="ECO:0000256" key="5">
    <source>
        <dbReference type="ARBA" id="ARBA00022777"/>
    </source>
</evidence>
<dbReference type="GO" id="GO:0005737">
    <property type="term" value="C:cytoplasm"/>
    <property type="evidence" value="ECO:0007669"/>
    <property type="project" value="TreeGrafter"/>
</dbReference>
<dbReference type="KEGG" id="cge:100755333"/>
<dbReference type="EC" id="2.7.11.1" evidence="1"/>
<evidence type="ECO:0000256" key="7">
    <source>
        <dbReference type="ARBA" id="ARBA00037391"/>
    </source>
</evidence>
<feature type="domain" description="Protein kinase" evidence="11">
    <location>
        <begin position="27"/>
        <end position="275"/>
    </location>
</feature>
<dbReference type="GO" id="GO:0004674">
    <property type="term" value="F:protein serine/threonine kinase activity"/>
    <property type="evidence" value="ECO:0007669"/>
    <property type="project" value="UniProtKB-KW"/>
</dbReference>
<dbReference type="OrthoDB" id="1088960at2759"/>
<evidence type="ECO:0000256" key="1">
    <source>
        <dbReference type="ARBA" id="ARBA00012513"/>
    </source>
</evidence>
<accession>G3GWN1</accession>
<dbReference type="PANTHER" id="PTHR24346:SF95">
    <property type="entry name" value="SPERM MOTILITY KINASE 3A"/>
    <property type="match status" value="1"/>
</dbReference>
<dbReference type="eggNOG" id="KOG0586">
    <property type="taxonomic scope" value="Eukaryota"/>
</dbReference>
<dbReference type="AlphaFoldDB" id="G3GWN1"/>
<comment type="catalytic activity">
    <reaction evidence="10">
        <text>L-seryl-[protein] + ATP = O-phospho-L-seryl-[protein] + ADP + H(+)</text>
        <dbReference type="Rhea" id="RHEA:17989"/>
        <dbReference type="Rhea" id="RHEA-COMP:9863"/>
        <dbReference type="Rhea" id="RHEA-COMP:11604"/>
        <dbReference type="ChEBI" id="CHEBI:15378"/>
        <dbReference type="ChEBI" id="CHEBI:29999"/>
        <dbReference type="ChEBI" id="CHEBI:30616"/>
        <dbReference type="ChEBI" id="CHEBI:83421"/>
        <dbReference type="ChEBI" id="CHEBI:456216"/>
        <dbReference type="EC" id="2.7.11.1"/>
    </reaction>
</comment>
<comment type="function">
    <text evidence="7">May play a role in sperm motility, especially in the regulation of flagellar function.</text>
</comment>
<dbReference type="PaxDb" id="10029-XP_007607129.1"/>
<dbReference type="CDD" id="cd14003">
    <property type="entry name" value="STKc_AMPK-like"/>
    <property type="match status" value="1"/>
</dbReference>
<proteinExistence type="inferred from homology"/>
<dbReference type="Gene3D" id="3.30.200.20">
    <property type="entry name" value="Phosphorylase Kinase, domain 1"/>
    <property type="match status" value="1"/>
</dbReference>
<dbReference type="InterPro" id="IPR011009">
    <property type="entry name" value="Kinase-like_dom_sf"/>
</dbReference>
<reference evidence="12" key="2">
    <citation type="submission" date="2011-08" db="EMBL/GenBank/DDBJ databases">
        <title>The genomic sequence of the Chinese hamster ovary CHO-K1 cell line.</title>
        <authorList>
            <person name="Xu X."/>
            <person name="Nagarajan H."/>
            <person name="Lewis N.E."/>
            <person name="Pan S."/>
            <person name="Cai Z."/>
            <person name="Liu X."/>
            <person name="Chen W."/>
            <person name="Xie M."/>
            <person name="Wang W."/>
            <person name="Hammond S."/>
            <person name="Andersen M.R."/>
            <person name="Neff N."/>
            <person name="Passarelli B."/>
            <person name="Koh W."/>
            <person name="Fan C.H."/>
            <person name="Wang J."/>
            <person name="Gui Y."/>
            <person name="Lee K.H."/>
            <person name="Betenbaugh M.J."/>
            <person name="Quake S.R."/>
            <person name="Famili I."/>
            <person name="Palsson B.O."/>
            <person name="Wang J."/>
        </authorList>
    </citation>
    <scope>NUCLEOTIDE SEQUENCE</scope>
</reference>
<dbReference type="Proteomes" id="UP001108280">
    <property type="component" value="Chromosome 7"/>
</dbReference>
<dbReference type="SUPFAM" id="SSF56112">
    <property type="entry name" value="Protein kinase-like (PK-like)"/>
    <property type="match status" value="1"/>
</dbReference>
<evidence type="ECO:0000313" key="13">
    <source>
        <dbReference type="Proteomes" id="UP000001075"/>
    </source>
</evidence>
<evidence type="ECO:0000313" key="14">
    <source>
        <dbReference type="Proteomes" id="UP001108280"/>
    </source>
</evidence>
<keyword evidence="5 12" id="KW-0418">Kinase</keyword>
<evidence type="ECO:0000256" key="9">
    <source>
        <dbReference type="ARBA" id="ARBA00047899"/>
    </source>
</evidence>
<keyword evidence="6" id="KW-0067">ATP-binding</keyword>
<dbReference type="RefSeq" id="XP_027280194.1">
    <property type="nucleotide sequence ID" value="XM_027424393.1"/>
</dbReference>
<dbReference type="GO" id="GO:0005524">
    <property type="term" value="F:ATP binding"/>
    <property type="evidence" value="ECO:0007669"/>
    <property type="project" value="UniProtKB-KW"/>
</dbReference>
<dbReference type="InterPro" id="IPR008271">
    <property type="entry name" value="Ser/Thr_kinase_AS"/>
</dbReference>
<protein>
    <recommendedName>
        <fullName evidence="1">non-specific serine/threonine protein kinase</fullName>
        <ecNumber evidence="1">2.7.11.1</ecNumber>
    </recommendedName>
</protein>
<dbReference type="GlyGen" id="G3GWN1">
    <property type="glycosylation" value="1 site"/>
</dbReference>
<keyword evidence="14" id="KW-1185">Reference proteome</keyword>
<evidence type="ECO:0000256" key="4">
    <source>
        <dbReference type="ARBA" id="ARBA00022741"/>
    </source>
</evidence>
<comment type="similarity">
    <text evidence="8">Belongs to the protein kinase superfamily. CAMK Ser/Thr protein kinase family. Smok subfamily.</text>
</comment>
<reference evidence="14" key="4">
    <citation type="journal article" date="2020" name="Biotechnol. Bioeng.">
        <title>Chromosome-scale scaffolds for the Chinese hamster reference genome assembly to facilitate the study of the CHO epigenome.</title>
        <authorList>
            <person name="Hilliard W."/>
            <person name="MacDonald M."/>
            <person name="Lee K.H."/>
        </authorList>
    </citation>
    <scope>NUCLEOTIDE SEQUENCE [LARGE SCALE GENOMIC DNA]</scope>
    <source>
        <strain evidence="14">17A/GY</strain>
    </source>
</reference>
<dbReference type="Gene3D" id="1.10.8.10">
    <property type="entry name" value="DNA helicase RuvA subunit, C-terminal domain"/>
    <property type="match status" value="1"/>
</dbReference>
<organism evidence="12 13">
    <name type="scientific">Cricetulus griseus</name>
    <name type="common">Chinese hamster</name>
    <name type="synonym">Cricetulus barabensis griseus</name>
    <dbReference type="NCBI Taxonomy" id="10029"/>
    <lineage>
        <taxon>Eukaryota</taxon>
        <taxon>Metazoa</taxon>
        <taxon>Chordata</taxon>
        <taxon>Craniata</taxon>
        <taxon>Vertebrata</taxon>
        <taxon>Euteleostomi</taxon>
        <taxon>Mammalia</taxon>
        <taxon>Eutheria</taxon>
        <taxon>Euarchontoglires</taxon>
        <taxon>Glires</taxon>
        <taxon>Rodentia</taxon>
        <taxon>Myomorpha</taxon>
        <taxon>Muroidea</taxon>
        <taxon>Cricetidae</taxon>
        <taxon>Cricetinae</taxon>
        <taxon>Cricetulus</taxon>
    </lineage>
</organism>
<keyword evidence="2" id="KW-0723">Serine/threonine-protein kinase</keyword>
<comment type="catalytic activity">
    <reaction evidence="9">
        <text>L-threonyl-[protein] + ATP = O-phospho-L-threonyl-[protein] + ADP + H(+)</text>
        <dbReference type="Rhea" id="RHEA:46608"/>
        <dbReference type="Rhea" id="RHEA-COMP:11060"/>
        <dbReference type="Rhea" id="RHEA-COMP:11605"/>
        <dbReference type="ChEBI" id="CHEBI:15378"/>
        <dbReference type="ChEBI" id="CHEBI:30013"/>
        <dbReference type="ChEBI" id="CHEBI:30616"/>
        <dbReference type="ChEBI" id="CHEBI:61977"/>
        <dbReference type="ChEBI" id="CHEBI:456216"/>
        <dbReference type="EC" id="2.7.11.1"/>
    </reaction>
</comment>
<evidence type="ECO:0000256" key="10">
    <source>
        <dbReference type="ARBA" id="ARBA00048679"/>
    </source>
</evidence>
<evidence type="ECO:0000256" key="8">
    <source>
        <dbReference type="ARBA" id="ARBA00038181"/>
    </source>
</evidence>
<evidence type="ECO:0000313" key="12">
    <source>
        <dbReference type="EMBL" id="EGV96341.1"/>
    </source>
</evidence>
<dbReference type="FunFam" id="3.30.200.20:FF:000003">
    <property type="entry name" value="Non-specific serine/threonine protein kinase"/>
    <property type="match status" value="1"/>
</dbReference>